<keyword evidence="6 11" id="KW-1133">Transmembrane helix</keyword>
<keyword evidence="10" id="KW-1208">Phospholipid metabolism</keyword>
<keyword evidence="7" id="KW-0443">Lipid metabolism</keyword>
<dbReference type="PROSITE" id="PS00379">
    <property type="entry name" value="CDP_ALCOHOL_P_TRANSF"/>
    <property type="match status" value="1"/>
</dbReference>
<reference evidence="12" key="1">
    <citation type="submission" date="2020-05" db="EMBL/GenBank/DDBJ databases">
        <authorList>
            <person name="Chiriac C."/>
            <person name="Salcher M."/>
            <person name="Ghai R."/>
            <person name="Kavagutti S V."/>
        </authorList>
    </citation>
    <scope>NUCLEOTIDE SEQUENCE</scope>
</reference>
<keyword evidence="9" id="KW-0594">Phospholipid biosynthesis</keyword>
<dbReference type="GO" id="GO:0046474">
    <property type="term" value="P:glycerophospholipid biosynthetic process"/>
    <property type="evidence" value="ECO:0007669"/>
    <property type="project" value="TreeGrafter"/>
</dbReference>
<name>A0A6J6AWA1_9ZZZZ</name>
<evidence type="ECO:0000256" key="3">
    <source>
        <dbReference type="ARBA" id="ARBA00022516"/>
    </source>
</evidence>
<feature type="transmembrane region" description="Helical" evidence="11">
    <location>
        <begin position="78"/>
        <end position="103"/>
    </location>
</feature>
<sequence>MKSDWLNLPNTITLARIATVPFFVWVLLEVSKDNPWRWAAVALFVAAIATDGVDGAIARSRGLVTDLGKLLDPIADKILIGGALVTLSVLGEVNWVFTLLIMGREVGITVYRMLVLKNRVVPANAGGKTKTIMQGITLGFLLSPLDLYFAWLAPIELAALYLTTAVTLATGIQYLVVAARKSSK</sequence>
<protein>
    <submittedName>
        <fullName evidence="12">Unannotated protein</fullName>
    </submittedName>
</protein>
<evidence type="ECO:0000256" key="11">
    <source>
        <dbReference type="SAM" id="Phobius"/>
    </source>
</evidence>
<gene>
    <name evidence="12" type="ORF">UFOPK1410_00025</name>
</gene>
<keyword evidence="8 11" id="KW-0472">Membrane</keyword>
<evidence type="ECO:0000256" key="8">
    <source>
        <dbReference type="ARBA" id="ARBA00023136"/>
    </source>
</evidence>
<dbReference type="GO" id="GO:0016020">
    <property type="term" value="C:membrane"/>
    <property type="evidence" value="ECO:0007669"/>
    <property type="project" value="UniProtKB-SubCell"/>
</dbReference>
<dbReference type="PANTHER" id="PTHR14269">
    <property type="entry name" value="CDP-DIACYLGLYCEROL--GLYCEROL-3-PHOSPHATE 3-PHOSPHATIDYLTRANSFERASE-RELATED"/>
    <property type="match status" value="1"/>
</dbReference>
<dbReference type="GO" id="GO:0008444">
    <property type="term" value="F:CDP-diacylglycerol-glycerol-3-phosphate 3-phosphatidyltransferase activity"/>
    <property type="evidence" value="ECO:0007669"/>
    <property type="project" value="InterPro"/>
</dbReference>
<evidence type="ECO:0000256" key="2">
    <source>
        <dbReference type="ARBA" id="ARBA00010441"/>
    </source>
</evidence>
<evidence type="ECO:0000256" key="10">
    <source>
        <dbReference type="ARBA" id="ARBA00023264"/>
    </source>
</evidence>
<dbReference type="InterPro" id="IPR000462">
    <property type="entry name" value="CDP-OH_P_trans"/>
</dbReference>
<evidence type="ECO:0000256" key="7">
    <source>
        <dbReference type="ARBA" id="ARBA00023098"/>
    </source>
</evidence>
<evidence type="ECO:0000256" key="9">
    <source>
        <dbReference type="ARBA" id="ARBA00023209"/>
    </source>
</evidence>
<feature type="transmembrane region" description="Helical" evidence="11">
    <location>
        <begin position="38"/>
        <end position="58"/>
    </location>
</feature>
<dbReference type="InterPro" id="IPR048254">
    <property type="entry name" value="CDP_ALCOHOL_P_TRANSF_CS"/>
</dbReference>
<dbReference type="Pfam" id="PF01066">
    <property type="entry name" value="CDP-OH_P_transf"/>
    <property type="match status" value="1"/>
</dbReference>
<accession>A0A6J6AWA1</accession>
<dbReference type="InterPro" id="IPR004570">
    <property type="entry name" value="Phosphatidylglycerol_P_synth"/>
</dbReference>
<evidence type="ECO:0000256" key="6">
    <source>
        <dbReference type="ARBA" id="ARBA00022989"/>
    </source>
</evidence>
<organism evidence="12">
    <name type="scientific">freshwater metagenome</name>
    <dbReference type="NCBI Taxonomy" id="449393"/>
    <lineage>
        <taxon>unclassified sequences</taxon>
        <taxon>metagenomes</taxon>
        <taxon>ecological metagenomes</taxon>
    </lineage>
</organism>
<dbReference type="PIRSF" id="PIRSF000847">
    <property type="entry name" value="Phos_ph_gly_syn"/>
    <property type="match status" value="1"/>
</dbReference>
<feature type="transmembrane region" description="Helical" evidence="11">
    <location>
        <begin position="159"/>
        <end position="179"/>
    </location>
</feature>
<feature type="transmembrane region" description="Helical" evidence="11">
    <location>
        <begin position="12"/>
        <end position="31"/>
    </location>
</feature>
<evidence type="ECO:0000256" key="1">
    <source>
        <dbReference type="ARBA" id="ARBA00004141"/>
    </source>
</evidence>
<comment type="subcellular location">
    <subcellularLocation>
        <location evidence="1">Membrane</location>
        <topology evidence="1">Multi-pass membrane protein</topology>
    </subcellularLocation>
</comment>
<dbReference type="AlphaFoldDB" id="A0A6J6AWA1"/>
<comment type="similarity">
    <text evidence="2">Belongs to the CDP-alcohol phosphatidyltransferase class-I family.</text>
</comment>
<evidence type="ECO:0000313" key="12">
    <source>
        <dbReference type="EMBL" id="CAB4530961.1"/>
    </source>
</evidence>
<dbReference type="InterPro" id="IPR050324">
    <property type="entry name" value="CDP-alcohol_PTase-I"/>
</dbReference>
<dbReference type="InterPro" id="IPR043130">
    <property type="entry name" value="CDP-OH_PTrfase_TM_dom"/>
</dbReference>
<proteinExistence type="inferred from homology"/>
<keyword evidence="3" id="KW-0444">Lipid biosynthesis</keyword>
<keyword evidence="5 11" id="KW-0812">Transmembrane</keyword>
<dbReference type="PANTHER" id="PTHR14269:SF62">
    <property type="entry name" value="CDP-DIACYLGLYCEROL--GLYCEROL-3-PHOSPHATE 3-PHOSPHATIDYLTRANSFERASE 1, CHLOROPLASTIC"/>
    <property type="match status" value="1"/>
</dbReference>
<evidence type="ECO:0000256" key="4">
    <source>
        <dbReference type="ARBA" id="ARBA00022679"/>
    </source>
</evidence>
<dbReference type="NCBIfam" id="TIGR00560">
    <property type="entry name" value="pgsA"/>
    <property type="match status" value="1"/>
</dbReference>
<evidence type="ECO:0000256" key="5">
    <source>
        <dbReference type="ARBA" id="ARBA00022692"/>
    </source>
</evidence>
<dbReference type="EMBL" id="CAEZSH010000002">
    <property type="protein sequence ID" value="CAB4530961.1"/>
    <property type="molecule type" value="Genomic_DNA"/>
</dbReference>
<dbReference type="Gene3D" id="1.20.120.1760">
    <property type="match status" value="1"/>
</dbReference>
<keyword evidence="4" id="KW-0808">Transferase</keyword>